<gene>
    <name evidence="2" type="ORF">NCGR_LOCUS50710</name>
</gene>
<accession>A0A811RBT1</accession>
<dbReference type="EMBL" id="CAJGYO010000014">
    <property type="protein sequence ID" value="CAD6267405.1"/>
    <property type="molecule type" value="Genomic_DNA"/>
</dbReference>
<name>A0A811RBT1_9POAL</name>
<evidence type="ECO:0000313" key="3">
    <source>
        <dbReference type="Proteomes" id="UP000604825"/>
    </source>
</evidence>
<dbReference type="OrthoDB" id="779929at2759"/>
<dbReference type="Proteomes" id="UP000604825">
    <property type="component" value="Unassembled WGS sequence"/>
</dbReference>
<dbReference type="AlphaFoldDB" id="A0A811RBT1"/>
<protein>
    <submittedName>
        <fullName evidence="2">Uncharacterized protein</fullName>
    </submittedName>
</protein>
<comment type="caution">
    <text evidence="2">The sequence shown here is derived from an EMBL/GenBank/DDBJ whole genome shotgun (WGS) entry which is preliminary data.</text>
</comment>
<reference evidence="2" key="1">
    <citation type="submission" date="2020-10" db="EMBL/GenBank/DDBJ databases">
        <authorList>
            <person name="Han B."/>
            <person name="Lu T."/>
            <person name="Zhao Q."/>
            <person name="Huang X."/>
            <person name="Zhao Y."/>
        </authorList>
    </citation>
    <scope>NUCLEOTIDE SEQUENCE</scope>
</reference>
<sequence length="106" mass="11912">MEDDDMKEGAVVTRPAATDRVDSSTDGSHGYTGIEKEVFGRLLGKGIPEIDSLIDVNVDKVEDVLLHRRILNECADPDKRPVFHVRFLNVSISLLYWIVSQLDRVC</sequence>
<keyword evidence="3" id="KW-1185">Reference proteome</keyword>
<evidence type="ECO:0000313" key="2">
    <source>
        <dbReference type="EMBL" id="CAD6267405.1"/>
    </source>
</evidence>
<organism evidence="2 3">
    <name type="scientific">Miscanthus lutarioriparius</name>
    <dbReference type="NCBI Taxonomy" id="422564"/>
    <lineage>
        <taxon>Eukaryota</taxon>
        <taxon>Viridiplantae</taxon>
        <taxon>Streptophyta</taxon>
        <taxon>Embryophyta</taxon>
        <taxon>Tracheophyta</taxon>
        <taxon>Spermatophyta</taxon>
        <taxon>Magnoliopsida</taxon>
        <taxon>Liliopsida</taxon>
        <taxon>Poales</taxon>
        <taxon>Poaceae</taxon>
        <taxon>PACMAD clade</taxon>
        <taxon>Panicoideae</taxon>
        <taxon>Andropogonodae</taxon>
        <taxon>Andropogoneae</taxon>
        <taxon>Saccharinae</taxon>
        <taxon>Miscanthus</taxon>
    </lineage>
</organism>
<evidence type="ECO:0000256" key="1">
    <source>
        <dbReference type="SAM" id="MobiDB-lite"/>
    </source>
</evidence>
<proteinExistence type="predicted"/>
<feature type="region of interest" description="Disordered" evidence="1">
    <location>
        <begin position="1"/>
        <end position="32"/>
    </location>
</feature>